<evidence type="ECO:0000313" key="2">
    <source>
        <dbReference type="EMBL" id="KAK3877373.1"/>
    </source>
</evidence>
<sequence>MALLEMGSVRLLEAKTEYAEENIYFPMFLDALRELLEMLKTAEWTLSLDISGSVGRELVAKVDKKLSETQQFLDSVTQQVTLTNIHTTRHHNFSSPHTITPHHHHTPSHLIITIRHHTSSSTPYNITPPHHTTSQFHNTHHHTSSSLHNITPYIITPPPHYTPLHHSSSPYNITPPPTRHTPPHLLFPSTPHTITSSHLLLHSTHLSSPHTMTPPPLSSTGMALLEMGSVRLLEAKTEYAEENIYFPMFLDALRELLEMLKTAEWTLSLDISGSVGRELVAKVDKKLSETQQFLDSVTQQVTLTK</sequence>
<protein>
    <submittedName>
        <fullName evidence="2">Uncharacterized protein</fullName>
    </submittedName>
</protein>
<name>A0AAE1KN19_PETCI</name>
<proteinExistence type="predicted"/>
<organism evidence="2 3">
    <name type="scientific">Petrolisthes cinctipes</name>
    <name type="common">Flat porcelain crab</name>
    <dbReference type="NCBI Taxonomy" id="88211"/>
    <lineage>
        <taxon>Eukaryota</taxon>
        <taxon>Metazoa</taxon>
        <taxon>Ecdysozoa</taxon>
        <taxon>Arthropoda</taxon>
        <taxon>Crustacea</taxon>
        <taxon>Multicrustacea</taxon>
        <taxon>Malacostraca</taxon>
        <taxon>Eumalacostraca</taxon>
        <taxon>Eucarida</taxon>
        <taxon>Decapoda</taxon>
        <taxon>Pleocyemata</taxon>
        <taxon>Anomura</taxon>
        <taxon>Galatheoidea</taxon>
        <taxon>Porcellanidae</taxon>
        <taxon>Petrolisthes</taxon>
    </lineage>
</organism>
<feature type="compositionally biased region" description="Low complexity" evidence="1">
    <location>
        <begin position="144"/>
        <end position="154"/>
    </location>
</feature>
<reference evidence="2" key="1">
    <citation type="submission" date="2023-10" db="EMBL/GenBank/DDBJ databases">
        <title>Genome assemblies of two species of porcelain crab, Petrolisthes cinctipes and Petrolisthes manimaculis (Anomura: Porcellanidae).</title>
        <authorList>
            <person name="Angst P."/>
        </authorList>
    </citation>
    <scope>NUCLEOTIDE SEQUENCE</scope>
    <source>
        <strain evidence="2">PB745_01</strain>
        <tissue evidence="2">Gill</tissue>
    </source>
</reference>
<keyword evidence="3" id="KW-1185">Reference proteome</keyword>
<evidence type="ECO:0000313" key="3">
    <source>
        <dbReference type="Proteomes" id="UP001286313"/>
    </source>
</evidence>
<dbReference type="AlphaFoldDB" id="A0AAE1KN19"/>
<dbReference type="Proteomes" id="UP001286313">
    <property type="component" value="Unassembled WGS sequence"/>
</dbReference>
<gene>
    <name evidence="2" type="ORF">Pcinc_017907</name>
</gene>
<feature type="compositionally biased region" description="Low complexity" evidence="1">
    <location>
        <begin position="162"/>
        <end position="171"/>
    </location>
</feature>
<evidence type="ECO:0000256" key="1">
    <source>
        <dbReference type="SAM" id="MobiDB-lite"/>
    </source>
</evidence>
<comment type="caution">
    <text evidence="2">The sequence shown here is derived from an EMBL/GenBank/DDBJ whole genome shotgun (WGS) entry which is preliminary data.</text>
</comment>
<feature type="region of interest" description="Disordered" evidence="1">
    <location>
        <begin position="131"/>
        <end position="182"/>
    </location>
</feature>
<accession>A0AAE1KN19</accession>
<dbReference type="EMBL" id="JAWQEG010001686">
    <property type="protein sequence ID" value="KAK3877373.1"/>
    <property type="molecule type" value="Genomic_DNA"/>
</dbReference>